<proteinExistence type="predicted"/>
<name>F6B2N3_DESCC</name>
<keyword evidence="2" id="KW-0285">Flavoprotein</keyword>
<dbReference type="GO" id="GO:0003959">
    <property type="term" value="F:NADPH dehydrogenase activity"/>
    <property type="evidence" value="ECO:0007669"/>
    <property type="project" value="UniProtKB-EC"/>
</dbReference>
<gene>
    <name evidence="7" type="ordered locus">Desca_0988</name>
</gene>
<evidence type="ECO:0000313" key="7">
    <source>
        <dbReference type="EMBL" id="AEF93862.1"/>
    </source>
</evidence>
<keyword evidence="3" id="KW-0288">FMN</keyword>
<dbReference type="EMBL" id="CP002736">
    <property type="protein sequence ID" value="AEF93862.1"/>
    <property type="molecule type" value="Genomic_DNA"/>
</dbReference>
<keyword evidence="5 7" id="KW-0560">Oxidoreductase</keyword>
<comment type="cofactor">
    <cofactor evidence="1">
        <name>FMN</name>
        <dbReference type="ChEBI" id="CHEBI:58210"/>
    </cofactor>
</comment>
<dbReference type="eggNOG" id="COG1902">
    <property type="taxonomic scope" value="Bacteria"/>
</dbReference>
<dbReference type="PANTHER" id="PTHR43303:SF4">
    <property type="entry name" value="NADPH DEHYDROGENASE C23G7.10C-RELATED"/>
    <property type="match status" value="1"/>
</dbReference>
<organism evidence="7 8">
    <name type="scientific">Desulfotomaculum nigrificans (strain DSM 14880 / VKM B-2319 / CO-1-SRB)</name>
    <name type="common">Desulfotomaculum carboxydivorans</name>
    <dbReference type="NCBI Taxonomy" id="868595"/>
    <lineage>
        <taxon>Bacteria</taxon>
        <taxon>Bacillati</taxon>
        <taxon>Bacillota</taxon>
        <taxon>Clostridia</taxon>
        <taxon>Eubacteriales</taxon>
        <taxon>Desulfotomaculaceae</taxon>
        <taxon>Desulfotomaculum</taxon>
    </lineage>
</organism>
<evidence type="ECO:0000313" key="8">
    <source>
        <dbReference type="Proteomes" id="UP000009226"/>
    </source>
</evidence>
<dbReference type="Gene3D" id="3.20.20.70">
    <property type="entry name" value="Aldolase class I"/>
    <property type="match status" value="1"/>
</dbReference>
<dbReference type="SUPFAM" id="SSF51395">
    <property type="entry name" value="FMN-linked oxidoreductases"/>
    <property type="match status" value="1"/>
</dbReference>
<dbReference type="EC" id="1.6.99.1" evidence="7"/>
<keyword evidence="4" id="KW-0521">NADP</keyword>
<dbReference type="HOGENOM" id="CLU_012153_2_1_9"/>
<feature type="domain" description="NADH:flavin oxidoreductase/NADH oxidase N-terminal" evidence="6">
    <location>
        <begin position="2"/>
        <end position="318"/>
    </location>
</feature>
<evidence type="ECO:0000256" key="5">
    <source>
        <dbReference type="ARBA" id="ARBA00023002"/>
    </source>
</evidence>
<dbReference type="GO" id="GO:0010181">
    <property type="term" value="F:FMN binding"/>
    <property type="evidence" value="ECO:0007669"/>
    <property type="project" value="InterPro"/>
</dbReference>
<dbReference type="CDD" id="cd02932">
    <property type="entry name" value="OYE_YqiM_FMN"/>
    <property type="match status" value="1"/>
</dbReference>
<dbReference type="PANTHER" id="PTHR43303">
    <property type="entry name" value="NADPH DEHYDROGENASE C23G7.10C-RELATED"/>
    <property type="match status" value="1"/>
</dbReference>
<dbReference type="Pfam" id="PF00724">
    <property type="entry name" value="Oxidored_FMN"/>
    <property type="match status" value="1"/>
</dbReference>
<sequence>MLFSDFTVKNLTLKNRIVMPPMCMYRADKEALANDWHFIHYATRAIGQVGLIIMEATGVEDRGRITSRDLGLWHDGQVAGIKRIVDAVHANGSKIAIQLNHAGRKSEVEYLDPVGPSAIAYSDKYRTPRELSRDEIKEIVGLFAAAARRAVTAGFDAIEIHGAHGYLISEFLSPLTNKRQDEYGGSPENRVRFLGEVLKAVKGVLPNDMPLIVRVSAHDIEPGGNTPEDMAQMLNLVKDIGIDLVNVSSGGVTPVAPKSYPSYQIPYAITIKEKTGLPVIGGGLVNDPLQAEQIVKSGVDLVYIGRELLRNPYWPLHAAFILREDITWPEPYLRSKLV</sequence>
<dbReference type="InterPro" id="IPR001155">
    <property type="entry name" value="OxRdtase_FMN_N"/>
</dbReference>
<keyword evidence="8" id="KW-1185">Reference proteome</keyword>
<dbReference type="NCBIfam" id="NF010047">
    <property type="entry name" value="PRK13523.1"/>
    <property type="match status" value="1"/>
</dbReference>
<evidence type="ECO:0000256" key="1">
    <source>
        <dbReference type="ARBA" id="ARBA00001917"/>
    </source>
</evidence>
<dbReference type="STRING" id="868595.Desca_0988"/>
<dbReference type="InterPro" id="IPR044152">
    <property type="entry name" value="YqjM-like"/>
</dbReference>
<evidence type="ECO:0000256" key="4">
    <source>
        <dbReference type="ARBA" id="ARBA00022857"/>
    </source>
</evidence>
<evidence type="ECO:0000256" key="3">
    <source>
        <dbReference type="ARBA" id="ARBA00022643"/>
    </source>
</evidence>
<reference evidence="7 8" key="1">
    <citation type="submission" date="2011-05" db="EMBL/GenBank/DDBJ databases">
        <title>Complete sequence of Desulfotomaculum carboxydivorans CO-1-SRB.</title>
        <authorList>
            <consortium name="US DOE Joint Genome Institute"/>
            <person name="Lucas S."/>
            <person name="Han J."/>
            <person name="Lapidus A."/>
            <person name="Cheng J.-F."/>
            <person name="Goodwin L."/>
            <person name="Pitluck S."/>
            <person name="Peters L."/>
            <person name="Mikhailova N."/>
            <person name="Lu M."/>
            <person name="Han C."/>
            <person name="Tapia R."/>
            <person name="Land M."/>
            <person name="Hauser L."/>
            <person name="Kyrpides N."/>
            <person name="Ivanova N."/>
            <person name="Pagani I."/>
            <person name="Stams A."/>
            <person name="Plugge C."/>
            <person name="Muyzer G."/>
            <person name="Kuever J."/>
            <person name="Parshina S."/>
            <person name="Ivanova A."/>
            <person name="Nazina T."/>
            <person name="Woyke T."/>
        </authorList>
    </citation>
    <scope>NUCLEOTIDE SEQUENCE [LARGE SCALE GENOMIC DNA]</scope>
    <source>
        <strain evidence="8">DSM 14880 / VKM B-2319 / CO-1-SRB</strain>
    </source>
</reference>
<evidence type="ECO:0000256" key="2">
    <source>
        <dbReference type="ARBA" id="ARBA00022630"/>
    </source>
</evidence>
<protein>
    <submittedName>
        <fullName evidence="7">NADPH dehydrogenase</fullName>
        <ecNumber evidence="7">1.6.99.1</ecNumber>
    </submittedName>
</protein>
<accession>F6B2N3</accession>
<dbReference type="RefSeq" id="WP_003543926.1">
    <property type="nucleotide sequence ID" value="NC_015565.1"/>
</dbReference>
<dbReference type="KEGG" id="dca:Desca_0988"/>
<dbReference type="AlphaFoldDB" id="F6B2N3"/>
<dbReference type="GO" id="GO:0050661">
    <property type="term" value="F:NADP binding"/>
    <property type="evidence" value="ECO:0007669"/>
    <property type="project" value="InterPro"/>
</dbReference>
<dbReference type="InterPro" id="IPR013785">
    <property type="entry name" value="Aldolase_TIM"/>
</dbReference>
<dbReference type="Proteomes" id="UP000009226">
    <property type="component" value="Chromosome"/>
</dbReference>
<evidence type="ECO:0000259" key="6">
    <source>
        <dbReference type="Pfam" id="PF00724"/>
    </source>
</evidence>